<name>A0A0G4FEW6_9ALVE</name>
<dbReference type="EMBL" id="CDMZ01000322">
    <property type="protein sequence ID" value="CEM11785.1"/>
    <property type="molecule type" value="Genomic_DNA"/>
</dbReference>
<evidence type="ECO:0000256" key="3">
    <source>
        <dbReference type="ARBA" id="ARBA00023065"/>
    </source>
</evidence>
<dbReference type="AlphaFoldDB" id="A0A0G4FEW6"/>
<accession>A0A0G4FEW6</accession>
<dbReference type="GO" id="GO:0046961">
    <property type="term" value="F:proton-transporting ATPase activity, rotational mechanism"/>
    <property type="evidence" value="ECO:0007669"/>
    <property type="project" value="InterPro"/>
</dbReference>
<dbReference type="PhylomeDB" id="A0A0G4FEW6"/>
<dbReference type="VEuPathDB" id="CryptoDB:Cvel_16656"/>
<evidence type="ECO:0000256" key="2">
    <source>
        <dbReference type="ARBA" id="ARBA00022448"/>
    </source>
</evidence>
<reference evidence="4" key="1">
    <citation type="submission" date="2014-11" db="EMBL/GenBank/DDBJ databases">
        <authorList>
            <person name="Otto D Thomas"/>
            <person name="Naeem Raeece"/>
        </authorList>
    </citation>
    <scope>NUCLEOTIDE SEQUENCE</scope>
</reference>
<keyword evidence="2" id="KW-0813">Transport</keyword>
<dbReference type="PANTHER" id="PTHR45715">
    <property type="entry name" value="ATPASE H+-TRANSPORTING V1 SUBUNIT E1A-RELATED"/>
    <property type="match status" value="1"/>
</dbReference>
<dbReference type="Gene3D" id="6.10.250.1620">
    <property type="match status" value="1"/>
</dbReference>
<dbReference type="InterPro" id="IPR002842">
    <property type="entry name" value="ATPase_V1_Esu"/>
</dbReference>
<comment type="similarity">
    <text evidence="1">Belongs to the V-ATPase E subunit family.</text>
</comment>
<dbReference type="Gene3D" id="3.30.2320.30">
    <property type="entry name" value="ATP synthase, E subunit, C-terminal"/>
    <property type="match status" value="1"/>
</dbReference>
<gene>
    <name evidence="4" type="ORF">Cvel_16656</name>
</gene>
<dbReference type="GO" id="GO:0033178">
    <property type="term" value="C:proton-transporting two-sector ATPase complex, catalytic domain"/>
    <property type="evidence" value="ECO:0007669"/>
    <property type="project" value="InterPro"/>
</dbReference>
<dbReference type="InterPro" id="IPR038495">
    <property type="entry name" value="ATPase_E_C"/>
</dbReference>
<dbReference type="Pfam" id="PF01991">
    <property type="entry name" value="vATP-synt_E"/>
    <property type="match status" value="1"/>
</dbReference>
<proteinExistence type="inferred from homology"/>
<dbReference type="SUPFAM" id="SSF160527">
    <property type="entry name" value="V-type ATPase subunit E-like"/>
    <property type="match status" value="1"/>
</dbReference>
<organism evidence="4">
    <name type="scientific">Chromera velia CCMP2878</name>
    <dbReference type="NCBI Taxonomy" id="1169474"/>
    <lineage>
        <taxon>Eukaryota</taxon>
        <taxon>Sar</taxon>
        <taxon>Alveolata</taxon>
        <taxon>Colpodellida</taxon>
        <taxon>Chromeraceae</taxon>
        <taxon>Chromera</taxon>
    </lineage>
</organism>
<evidence type="ECO:0008006" key="5">
    <source>
        <dbReference type="Google" id="ProtNLM"/>
    </source>
</evidence>
<dbReference type="HAMAP" id="MF_00311">
    <property type="entry name" value="ATP_synth_E_arch"/>
    <property type="match status" value="1"/>
</dbReference>
<keyword evidence="3" id="KW-0406">Ion transport</keyword>
<sequence length="231" mass="25761">MDEGEAQRQIAQMVNFILNEAKDKAQEIEAKALEDFNIEKLKLVQQMKEKIRNEFQKKAKQVEVQRSIQRSTAVNRARLRKIEARNRVVEQVVKQASGELAKVTSDSGRYKSLMQSLLVQGLLKLLEDQVVVRCRECDKGVVQSVLDPAAKQYSEKVQQLAGVKKAVSLSIDTTYLPPAPTGNDAGRTCAGGLILLCHQGKISLDNTLDARLAQVAEECKPQVRSMLFPTK</sequence>
<evidence type="ECO:0000313" key="4">
    <source>
        <dbReference type="EMBL" id="CEM11785.1"/>
    </source>
</evidence>
<protein>
    <recommendedName>
        <fullName evidence="5">V-type proton ATPase subunit E</fullName>
    </recommendedName>
</protein>
<evidence type="ECO:0000256" key="1">
    <source>
        <dbReference type="ARBA" id="ARBA00005901"/>
    </source>
</evidence>